<reference evidence="1 2" key="1">
    <citation type="submission" date="2016-07" db="EMBL/GenBank/DDBJ databases">
        <title>Multiple horizontal gene transfer events from other fungi enriched the ability of initially mycotrophic Trichoderma (Ascomycota) to feed on dead plant biomass.</title>
        <authorList>
            <consortium name="DOE Joint Genome Institute"/>
            <person name="Aerts A."/>
            <person name="Atanasova L."/>
            <person name="Chenthamara K."/>
            <person name="Zhang J."/>
            <person name="Grujic M."/>
            <person name="Henrissat B."/>
            <person name="Kuo A."/>
            <person name="Salamov A."/>
            <person name="Lipzen A."/>
            <person name="Labutti K."/>
            <person name="Barry K."/>
            <person name="Miao Y."/>
            <person name="Rahimi M.J."/>
            <person name="Shen Q."/>
            <person name="Grigoriev I.V."/>
            <person name="Kubicek C.P."/>
            <person name="Druzhinina I.S."/>
        </authorList>
    </citation>
    <scope>NUCLEOTIDE SEQUENCE [LARGE SCALE GENOMIC DNA]</scope>
    <source>
        <strain evidence="1 2">ATCC 18648</strain>
    </source>
</reference>
<gene>
    <name evidence="1" type="ORF">M440DRAFT_1128389</name>
</gene>
<organism evidence="1 2">
    <name type="scientific">Trichoderma longibrachiatum ATCC 18648</name>
    <dbReference type="NCBI Taxonomy" id="983965"/>
    <lineage>
        <taxon>Eukaryota</taxon>
        <taxon>Fungi</taxon>
        <taxon>Dikarya</taxon>
        <taxon>Ascomycota</taxon>
        <taxon>Pezizomycotina</taxon>
        <taxon>Sordariomycetes</taxon>
        <taxon>Hypocreomycetidae</taxon>
        <taxon>Hypocreales</taxon>
        <taxon>Hypocreaceae</taxon>
        <taxon>Trichoderma</taxon>
    </lineage>
</organism>
<proteinExistence type="predicted"/>
<keyword evidence="2" id="KW-1185">Reference proteome</keyword>
<dbReference type="EMBL" id="KZ679127">
    <property type="protein sequence ID" value="PTB80510.1"/>
    <property type="molecule type" value="Genomic_DNA"/>
</dbReference>
<accession>A0A2T4CG35</accession>
<evidence type="ECO:0000313" key="2">
    <source>
        <dbReference type="Proteomes" id="UP000240760"/>
    </source>
</evidence>
<protein>
    <submittedName>
        <fullName evidence="1">Uncharacterized protein</fullName>
    </submittedName>
</protein>
<evidence type="ECO:0000313" key="1">
    <source>
        <dbReference type="EMBL" id="PTB80510.1"/>
    </source>
</evidence>
<dbReference type="AlphaFoldDB" id="A0A2T4CG35"/>
<name>A0A2T4CG35_TRILO</name>
<sequence length="166" mass="18705">MEGRRRAPPSSATGAHEYGEHHGVSPWICREASTSAACTHCIHRIFGDVFQRARPFPATLWVGWGMMGRDGALPQLEHLCLMDLKGRRVDGITGRQMRGGSDVMMALIGQNSLYAVVAKWHLLIDWRCTFPINRRVTFCVLGYLLVERAKRSRQNGFEGLRQLQPS</sequence>
<dbReference type="Proteomes" id="UP000240760">
    <property type="component" value="Unassembled WGS sequence"/>
</dbReference>